<dbReference type="SUPFAM" id="SSF52317">
    <property type="entry name" value="Class I glutamine amidotransferase-like"/>
    <property type="match status" value="1"/>
</dbReference>
<dbReference type="Pfam" id="PF07090">
    <property type="entry name" value="GATase1_like"/>
    <property type="match status" value="1"/>
</dbReference>
<dbReference type="InterPro" id="IPR010768">
    <property type="entry name" value="GATase1-like"/>
</dbReference>
<evidence type="ECO:0000313" key="2">
    <source>
        <dbReference type="EMBL" id="MEW9804689.1"/>
    </source>
</evidence>
<dbReference type="Gene3D" id="3.40.50.880">
    <property type="match status" value="1"/>
</dbReference>
<feature type="domain" description="Putative glutamine amidotransferase" evidence="1">
    <location>
        <begin position="5"/>
        <end position="248"/>
    </location>
</feature>
<proteinExistence type="predicted"/>
<organism evidence="2 3">
    <name type="scientific">Mesorhizobium marinum</name>
    <dbReference type="NCBI Taxonomy" id="3228790"/>
    <lineage>
        <taxon>Bacteria</taxon>
        <taxon>Pseudomonadati</taxon>
        <taxon>Pseudomonadota</taxon>
        <taxon>Alphaproteobacteria</taxon>
        <taxon>Hyphomicrobiales</taxon>
        <taxon>Phyllobacteriaceae</taxon>
        <taxon>Mesorhizobium</taxon>
    </lineage>
</organism>
<protein>
    <submittedName>
        <fullName evidence="2">Glutamine amidotransferase</fullName>
    </submittedName>
</protein>
<evidence type="ECO:0000313" key="3">
    <source>
        <dbReference type="Proteomes" id="UP001556196"/>
    </source>
</evidence>
<accession>A0ABV3QUE1</accession>
<dbReference type="RefSeq" id="WP_367721729.1">
    <property type="nucleotide sequence ID" value="NZ_JBFOCI010000001.1"/>
</dbReference>
<dbReference type="PANTHER" id="PTHR37947:SF1">
    <property type="entry name" value="BLL2462 PROTEIN"/>
    <property type="match status" value="1"/>
</dbReference>
<keyword evidence="2" id="KW-0315">Glutamine amidotransferase</keyword>
<reference evidence="2 3" key="1">
    <citation type="submission" date="2024-06" db="EMBL/GenBank/DDBJ databases">
        <authorList>
            <person name="Tuo L."/>
        </authorList>
    </citation>
    <scope>NUCLEOTIDE SEQUENCE [LARGE SCALE GENOMIC DNA]</scope>
    <source>
        <strain evidence="2 3">ZMM04-5</strain>
    </source>
</reference>
<name>A0ABV3QUE1_9HYPH</name>
<evidence type="ECO:0000259" key="1">
    <source>
        <dbReference type="Pfam" id="PF07090"/>
    </source>
</evidence>
<gene>
    <name evidence="2" type="ORF">ABUE31_01665</name>
</gene>
<dbReference type="CDD" id="cd03143">
    <property type="entry name" value="A4_beta-galactosidase_middle_domain"/>
    <property type="match status" value="1"/>
</dbReference>
<keyword evidence="3" id="KW-1185">Reference proteome</keyword>
<sequence>MSKKRILFAGESWTSYAIHTKGASSYTTSGYDEGATVLLGSLKDAGYDVTYLRNHEAVEAFPYSVEEITERFDLVVLSDLPADSLLLPHAVFVKGERRPNRLRSLTKFVDQGGGLLMIGGFMSFAGFEGRGRYAMTPLADVLPVEIARGDDRVEEPEGVTPTVAKDHAILAGIDGEWPYFLGYNQFKAKSGSDVLLSVGDDPFLVVGQHGQGRVAAFASDCSPHWGSPQFMAWRHYATFWSQLAGWLRRA</sequence>
<dbReference type="InterPro" id="IPR029062">
    <property type="entry name" value="Class_I_gatase-like"/>
</dbReference>
<comment type="caution">
    <text evidence="2">The sequence shown here is derived from an EMBL/GenBank/DDBJ whole genome shotgun (WGS) entry which is preliminary data.</text>
</comment>
<dbReference type="PANTHER" id="PTHR37947">
    <property type="entry name" value="BLL2462 PROTEIN"/>
    <property type="match status" value="1"/>
</dbReference>
<dbReference type="Proteomes" id="UP001556196">
    <property type="component" value="Unassembled WGS sequence"/>
</dbReference>
<dbReference type="EMBL" id="JBFOCI010000001">
    <property type="protein sequence ID" value="MEW9804689.1"/>
    <property type="molecule type" value="Genomic_DNA"/>
</dbReference>